<dbReference type="InterPro" id="IPR054505">
    <property type="entry name" value="Myb_DNA-bind_8"/>
</dbReference>
<evidence type="ECO:0000259" key="2">
    <source>
        <dbReference type="Pfam" id="PF22980"/>
    </source>
</evidence>
<dbReference type="AlphaFoldDB" id="A0A9W9ISV5"/>
<protein>
    <recommendedName>
        <fullName evidence="2">Myb-like DNA-binding domain-containing protein</fullName>
    </recommendedName>
</protein>
<evidence type="ECO:0000313" key="4">
    <source>
        <dbReference type="Proteomes" id="UP001150879"/>
    </source>
</evidence>
<feature type="domain" description="Myb-like DNA-binding" evidence="2">
    <location>
        <begin position="41"/>
        <end position="87"/>
    </location>
</feature>
<feature type="region of interest" description="Disordered" evidence="1">
    <location>
        <begin position="1"/>
        <end position="35"/>
    </location>
</feature>
<evidence type="ECO:0000313" key="3">
    <source>
        <dbReference type="EMBL" id="KAJ5184439.1"/>
    </source>
</evidence>
<feature type="compositionally biased region" description="Polar residues" evidence="1">
    <location>
        <begin position="108"/>
        <end position="118"/>
    </location>
</feature>
<name>A0A9W9ISV5_9EURO</name>
<comment type="caution">
    <text evidence="3">The sequence shown here is derived from an EMBL/GenBank/DDBJ whole genome shotgun (WGS) entry which is preliminary data.</text>
</comment>
<dbReference type="Proteomes" id="UP001150879">
    <property type="component" value="Unassembled WGS sequence"/>
</dbReference>
<sequence length="118" mass="12712">MASKEPSTPKAKATKPVKGGIVKRTPVKVSPTKATSGPTIDKNLVFLWKCVNMSTGMKINWVAVANDAGKSTSTVQKQYSRLNAKLEKYVATMGPDVAPDNEDDTNDKVIQTVNSESE</sequence>
<dbReference type="OrthoDB" id="4369078at2759"/>
<reference evidence="3" key="1">
    <citation type="submission" date="2022-11" db="EMBL/GenBank/DDBJ databases">
        <authorList>
            <person name="Petersen C."/>
        </authorList>
    </citation>
    <scope>NUCLEOTIDE SEQUENCE</scope>
    <source>
        <strain evidence="3">IBT 16849</strain>
    </source>
</reference>
<gene>
    <name evidence="3" type="ORF">N7472_009279</name>
</gene>
<dbReference type="EMBL" id="JAPQKP010000006">
    <property type="protein sequence ID" value="KAJ5184439.1"/>
    <property type="molecule type" value="Genomic_DNA"/>
</dbReference>
<feature type="region of interest" description="Disordered" evidence="1">
    <location>
        <begin position="94"/>
        <end position="118"/>
    </location>
</feature>
<evidence type="ECO:0000256" key="1">
    <source>
        <dbReference type="SAM" id="MobiDB-lite"/>
    </source>
</evidence>
<accession>A0A9W9ISV5</accession>
<reference evidence="3" key="2">
    <citation type="journal article" date="2023" name="IMA Fungus">
        <title>Comparative genomic study of the Penicillium genus elucidates a diverse pangenome and 15 lateral gene transfer events.</title>
        <authorList>
            <person name="Petersen C."/>
            <person name="Sorensen T."/>
            <person name="Nielsen M.R."/>
            <person name="Sondergaard T.E."/>
            <person name="Sorensen J.L."/>
            <person name="Fitzpatrick D.A."/>
            <person name="Frisvad J.C."/>
            <person name="Nielsen K.L."/>
        </authorList>
    </citation>
    <scope>NUCLEOTIDE SEQUENCE</scope>
    <source>
        <strain evidence="3">IBT 16849</strain>
    </source>
</reference>
<dbReference type="Pfam" id="PF22980">
    <property type="entry name" value="Myb_DNA-bind_8"/>
    <property type="match status" value="1"/>
</dbReference>
<keyword evidence="4" id="KW-1185">Reference proteome</keyword>
<proteinExistence type="predicted"/>
<organism evidence="3 4">
    <name type="scientific">Penicillium cf. griseofulvum</name>
    <dbReference type="NCBI Taxonomy" id="2972120"/>
    <lineage>
        <taxon>Eukaryota</taxon>
        <taxon>Fungi</taxon>
        <taxon>Dikarya</taxon>
        <taxon>Ascomycota</taxon>
        <taxon>Pezizomycotina</taxon>
        <taxon>Eurotiomycetes</taxon>
        <taxon>Eurotiomycetidae</taxon>
        <taxon>Eurotiales</taxon>
        <taxon>Aspergillaceae</taxon>
        <taxon>Penicillium</taxon>
    </lineage>
</organism>